<dbReference type="KEGG" id="cpat:CLPA_c06550"/>
<dbReference type="AlphaFoldDB" id="A0A0H3J700"/>
<dbReference type="GO" id="GO:0016757">
    <property type="term" value="F:glycosyltransferase activity"/>
    <property type="evidence" value="ECO:0007669"/>
    <property type="project" value="InterPro"/>
</dbReference>
<dbReference type="PATRIC" id="fig|1262449.3.peg.2919"/>
<evidence type="ECO:0000313" key="2">
    <source>
        <dbReference type="EMBL" id="AJA50743.1"/>
    </source>
</evidence>
<reference evidence="2 5" key="1">
    <citation type="journal article" date="2015" name="Genome Announc.">
        <title>Complete Genome Sequence of the Nitrogen-Fixing and Solvent-Producing Clostridium pasteurianum DSM 525.</title>
        <authorList>
            <person name="Poehlein A."/>
            <person name="Grosse-Honebrink A."/>
            <person name="Zhang Y."/>
            <person name="Minton N.P."/>
            <person name="Daniel R."/>
        </authorList>
    </citation>
    <scope>NUCLEOTIDE SEQUENCE [LARGE SCALE GENOMIC DNA]</scope>
    <source>
        <strain evidence="2">DSM 525</strain>
        <strain evidence="5">DSM 525 / ATCC 6013</strain>
    </source>
</reference>
<sequence length="347" mass="40771">MKTCFCPYESKLNKYVEIIQDCLKLKNIEVYSIKSVLSNRKLFKEVSIYNFNWFENVDKSKIKMIPKIICKILFIKYLRIKKKKIIWTMHNKEPHNSKNNLLAQFMIKFMAVNSQKIVVLSNESKVTLKKFISEEEIEKKVKLIAHPNYLGSYKNSKVDDISNNNYLNLLFIGRVQPYKNIELLIDVSNSFYNKNVNFIIAGKPNTSEYGEMLKKSIKNKNIKTKFSFIEDEEMISLIKMSDAIILPYDIQSSLNSGTIMLAFSNKKTVISPLIGTLKDIKNENLYFTYEYSSQEEHKKKLKEAIINVTKKSRVEIRNMGERCFDYVKEHNSKELIAEKYEELYNNL</sequence>
<dbReference type="eggNOG" id="COG0438">
    <property type="taxonomic scope" value="Bacteria"/>
</dbReference>
<proteinExistence type="predicted"/>
<dbReference type="PANTHER" id="PTHR46401:SF8">
    <property type="entry name" value="BLL6006 PROTEIN"/>
    <property type="match status" value="1"/>
</dbReference>
<dbReference type="GeneID" id="93072873"/>
<reference evidence="3" key="2">
    <citation type="submission" date="2015-10" db="EMBL/GenBank/DDBJ databases">
        <title>Improved Draft Genome Sequence of Clostridium pasteurianum Strain ATCC 6013 (DSM 525) Using a Hybrid Next-Generation Sequencing Approach.</title>
        <authorList>
            <person name="Pyne M.E."/>
            <person name="Utturkar S.M."/>
            <person name="Brown S.D."/>
            <person name="Moo-Young M."/>
            <person name="Chung D.A."/>
            <person name="Chou P.C."/>
        </authorList>
    </citation>
    <scope>NUCLEOTIDE SEQUENCE</scope>
    <source>
        <strain evidence="3">ATCC 6013</strain>
    </source>
</reference>
<keyword evidence="2" id="KW-0808">Transferase</keyword>
<protein>
    <submittedName>
        <fullName evidence="3">Glycosyl transferase group 1</fullName>
    </submittedName>
    <submittedName>
        <fullName evidence="2">Glycosyltransferase</fullName>
    </submittedName>
</protein>
<evidence type="ECO:0000313" key="5">
    <source>
        <dbReference type="Proteomes" id="UP000030905"/>
    </source>
</evidence>
<organism evidence="2 5">
    <name type="scientific">Clostridium pasteurianum DSM 525 = ATCC 6013</name>
    <dbReference type="NCBI Taxonomy" id="1262449"/>
    <lineage>
        <taxon>Bacteria</taxon>
        <taxon>Bacillati</taxon>
        <taxon>Bacillota</taxon>
        <taxon>Clostridia</taxon>
        <taxon>Eubacteriales</taxon>
        <taxon>Clostridiaceae</taxon>
        <taxon>Clostridium</taxon>
    </lineage>
</organism>
<name>A0A0H3J700_CLOPA</name>
<evidence type="ECO:0000313" key="3">
    <source>
        <dbReference type="EMBL" id="KRU13247.1"/>
    </source>
</evidence>
<dbReference type="RefSeq" id="WP_004455537.1">
    <property type="nucleotide sequence ID" value="NZ_ANZB01000010.1"/>
</dbReference>
<dbReference type="Proteomes" id="UP000030905">
    <property type="component" value="Chromosome"/>
</dbReference>
<dbReference type="EMBL" id="CP009268">
    <property type="protein sequence ID" value="AJA50743.1"/>
    <property type="molecule type" value="Genomic_DNA"/>
</dbReference>
<reference evidence="3 4" key="3">
    <citation type="journal article" name="Genome Announc.">
        <title>Improved Draft Genome Sequence of Clostridium pasteurianum Strain ATCC 6013 (DSM 525) Using a Hybrid Next-Generation Sequencing Approach.</title>
        <authorList>
            <person name="Pyne M.E."/>
            <person name="Utturkar S."/>
            <person name="Brown S.D."/>
            <person name="Moo-Young M."/>
            <person name="Chung D.A."/>
            <person name="Chou C.P."/>
        </authorList>
    </citation>
    <scope>NUCLEOTIDE SEQUENCE [LARGE SCALE GENOMIC DNA]</scope>
    <source>
        <strain evidence="3 4">ATCC 6013</strain>
    </source>
</reference>
<dbReference type="EMBL" id="JPGY02000001">
    <property type="protein sequence ID" value="KRU13247.1"/>
    <property type="molecule type" value="Genomic_DNA"/>
</dbReference>
<accession>A0A0H3J700</accession>
<dbReference type="InterPro" id="IPR001296">
    <property type="entry name" value="Glyco_trans_1"/>
</dbReference>
<dbReference type="KEGG" id="cpae:CPAST_c06550"/>
<keyword evidence="5" id="KW-1185">Reference proteome</keyword>
<evidence type="ECO:0000313" key="4">
    <source>
        <dbReference type="Proteomes" id="UP000028042"/>
    </source>
</evidence>
<dbReference type="Pfam" id="PF00534">
    <property type="entry name" value="Glycos_transf_1"/>
    <property type="match status" value="1"/>
</dbReference>
<dbReference type="Proteomes" id="UP000028042">
    <property type="component" value="Unassembled WGS sequence"/>
</dbReference>
<evidence type="ECO:0000259" key="1">
    <source>
        <dbReference type="Pfam" id="PF00534"/>
    </source>
</evidence>
<dbReference type="Gene3D" id="3.40.50.2000">
    <property type="entry name" value="Glycogen Phosphorylase B"/>
    <property type="match status" value="2"/>
</dbReference>
<feature type="domain" description="Glycosyl transferase family 1" evidence="1">
    <location>
        <begin position="163"/>
        <end position="248"/>
    </location>
</feature>
<dbReference type="SUPFAM" id="SSF53756">
    <property type="entry name" value="UDP-Glycosyltransferase/glycogen phosphorylase"/>
    <property type="match status" value="1"/>
</dbReference>
<dbReference type="PANTHER" id="PTHR46401">
    <property type="entry name" value="GLYCOSYLTRANSFERASE WBBK-RELATED"/>
    <property type="match status" value="1"/>
</dbReference>
<gene>
    <name evidence="2" type="ORF">CLPA_c06550</name>
    <name evidence="3" type="ORF">CP6013_02495</name>
</gene>